<comment type="caution">
    <text evidence="2">The sequence shown here is derived from an EMBL/GenBank/DDBJ whole genome shotgun (WGS) entry which is preliminary data.</text>
</comment>
<gene>
    <name evidence="2" type="ORF">F5878DRAFT_613760</name>
</gene>
<name>A0AA38PC75_9AGAR</name>
<accession>A0AA38PC75</accession>
<evidence type="ECO:0000313" key="2">
    <source>
        <dbReference type="EMBL" id="KAJ3840229.1"/>
    </source>
</evidence>
<feature type="transmembrane region" description="Helical" evidence="1">
    <location>
        <begin position="81"/>
        <end position="101"/>
    </location>
</feature>
<sequence length="178" mass="19772">MSTIRRNKPVLQVFRWPSTSAVPNYQALHALTTGTLPQYTNNTSGSTPVHSSRHTLISLLQSIQKVAACLTNDPALTRAKVFRFSAPIAVFLSLLATIALFPQEWYNESSVDSLKQKTIKGVFFLMITLLAVFGTLSLLWILIWLLAASVKRFVEVDLATRQRSPGVFDDLLGGFFTN</sequence>
<dbReference type="Proteomes" id="UP001163846">
    <property type="component" value="Unassembled WGS sequence"/>
</dbReference>
<protein>
    <submittedName>
        <fullName evidence="2">Uncharacterized protein</fullName>
    </submittedName>
</protein>
<keyword evidence="1" id="KW-1133">Transmembrane helix</keyword>
<dbReference type="AlphaFoldDB" id="A0AA38PC75"/>
<keyword evidence="3" id="KW-1185">Reference proteome</keyword>
<proteinExistence type="predicted"/>
<organism evidence="2 3">
    <name type="scientific">Lentinula raphanica</name>
    <dbReference type="NCBI Taxonomy" id="153919"/>
    <lineage>
        <taxon>Eukaryota</taxon>
        <taxon>Fungi</taxon>
        <taxon>Dikarya</taxon>
        <taxon>Basidiomycota</taxon>
        <taxon>Agaricomycotina</taxon>
        <taxon>Agaricomycetes</taxon>
        <taxon>Agaricomycetidae</taxon>
        <taxon>Agaricales</taxon>
        <taxon>Marasmiineae</taxon>
        <taxon>Omphalotaceae</taxon>
        <taxon>Lentinula</taxon>
    </lineage>
</organism>
<reference evidence="2" key="1">
    <citation type="submission" date="2022-08" db="EMBL/GenBank/DDBJ databases">
        <authorList>
            <consortium name="DOE Joint Genome Institute"/>
            <person name="Min B."/>
            <person name="Riley R."/>
            <person name="Sierra-Patev S."/>
            <person name="Naranjo-Ortiz M."/>
            <person name="Looney B."/>
            <person name="Konkel Z."/>
            <person name="Slot J.C."/>
            <person name="Sakamoto Y."/>
            <person name="Steenwyk J.L."/>
            <person name="Rokas A."/>
            <person name="Carro J."/>
            <person name="Camarero S."/>
            <person name="Ferreira P."/>
            <person name="Molpeceres G."/>
            <person name="Ruiz-Duenas F.J."/>
            <person name="Serrano A."/>
            <person name="Henrissat B."/>
            <person name="Drula E."/>
            <person name="Hughes K.W."/>
            <person name="Mata J.L."/>
            <person name="Ishikawa N.K."/>
            <person name="Vargas-Isla R."/>
            <person name="Ushijima S."/>
            <person name="Smith C.A."/>
            <person name="Ahrendt S."/>
            <person name="Andreopoulos W."/>
            <person name="He G."/>
            <person name="Labutti K."/>
            <person name="Lipzen A."/>
            <person name="Ng V."/>
            <person name="Sandor L."/>
            <person name="Barry K."/>
            <person name="Martinez A.T."/>
            <person name="Xiao Y."/>
            <person name="Gibbons J.G."/>
            <person name="Terashima K."/>
            <person name="Hibbett D.S."/>
            <person name="Grigoriev I.V."/>
        </authorList>
    </citation>
    <scope>NUCLEOTIDE SEQUENCE</scope>
    <source>
        <strain evidence="2">TFB9207</strain>
    </source>
</reference>
<dbReference type="EMBL" id="MU806088">
    <property type="protein sequence ID" value="KAJ3840229.1"/>
    <property type="molecule type" value="Genomic_DNA"/>
</dbReference>
<evidence type="ECO:0000256" key="1">
    <source>
        <dbReference type="SAM" id="Phobius"/>
    </source>
</evidence>
<evidence type="ECO:0000313" key="3">
    <source>
        <dbReference type="Proteomes" id="UP001163846"/>
    </source>
</evidence>
<keyword evidence="1" id="KW-0812">Transmembrane</keyword>
<feature type="transmembrane region" description="Helical" evidence="1">
    <location>
        <begin position="121"/>
        <end position="147"/>
    </location>
</feature>
<keyword evidence="1" id="KW-0472">Membrane</keyword>